<keyword evidence="3" id="KW-1185">Reference proteome</keyword>
<feature type="domain" description="Phage tail collar" evidence="1">
    <location>
        <begin position="7"/>
        <end position="63"/>
    </location>
</feature>
<name>A0A8I0MZ06_9GAMM</name>
<dbReference type="InterPro" id="IPR011083">
    <property type="entry name" value="Phage_tail_collar_dom"/>
</dbReference>
<accession>A0A8I0MZ06</accession>
<dbReference type="EMBL" id="AQHF01000034">
    <property type="protein sequence ID" value="MBE0348530.1"/>
    <property type="molecule type" value="Genomic_DNA"/>
</dbReference>
<reference evidence="2 3" key="1">
    <citation type="submission" date="2015-06" db="EMBL/GenBank/DDBJ databases">
        <title>Genome sequence of Pseudoalteromonas peptidolytica.</title>
        <authorList>
            <person name="Xie B.-B."/>
            <person name="Rong J.-C."/>
            <person name="Qin Q.-L."/>
            <person name="Zhang Y.-Z."/>
        </authorList>
    </citation>
    <scope>NUCLEOTIDE SEQUENCE [LARGE SCALE GENOMIC DNA]</scope>
    <source>
        <strain evidence="2 3">F12-50-A1</strain>
    </source>
</reference>
<sequence>MSDEYTGQIMPCGFHFAPVDFAFCMGGTVQITQYTAVFALLGTYFGGDGRVSFGLPDFRGRSPLGYGTSPYYGPFNMGQFGGGDSFILTESNLPPHHHGVNLNVTGAGDATTTHVTLNATQLEGDSATPQAGAYLATAPDIAGPDAPEKIYYTGGNPSSTVALGGIEVTQTGSASGHVSGETGVTGAAVAVRSRSPYQAVNYVICMEGIFPQRN</sequence>
<gene>
    <name evidence="2" type="ORF">PPEP_b0293</name>
</gene>
<evidence type="ECO:0000313" key="2">
    <source>
        <dbReference type="EMBL" id="MBE0348530.1"/>
    </source>
</evidence>
<dbReference type="InterPro" id="IPR037053">
    <property type="entry name" value="Phage_tail_collar_dom_sf"/>
</dbReference>
<comment type="caution">
    <text evidence="2">The sequence shown here is derived from an EMBL/GenBank/DDBJ whole genome shotgun (WGS) entry which is preliminary data.</text>
</comment>
<dbReference type="AlphaFoldDB" id="A0A8I0MZ06"/>
<dbReference type="RefSeq" id="WP_147391479.1">
    <property type="nucleotide sequence ID" value="NZ_AQHF01000034.1"/>
</dbReference>
<evidence type="ECO:0000259" key="1">
    <source>
        <dbReference type="Pfam" id="PF07484"/>
    </source>
</evidence>
<dbReference type="Gene3D" id="3.90.1340.10">
    <property type="entry name" value="Phage tail collar domain"/>
    <property type="match status" value="1"/>
</dbReference>
<dbReference type="Pfam" id="PF07484">
    <property type="entry name" value="Collar"/>
    <property type="match status" value="1"/>
</dbReference>
<dbReference type="SUPFAM" id="SSF88874">
    <property type="entry name" value="Receptor-binding domain of short tail fibre protein gp12"/>
    <property type="match status" value="1"/>
</dbReference>
<evidence type="ECO:0000313" key="3">
    <source>
        <dbReference type="Proteomes" id="UP000660708"/>
    </source>
</evidence>
<protein>
    <recommendedName>
        <fullName evidence="1">Phage tail collar domain-containing protein</fullName>
    </recommendedName>
</protein>
<proteinExistence type="predicted"/>
<dbReference type="Proteomes" id="UP000660708">
    <property type="component" value="Unassembled WGS sequence"/>
</dbReference>
<organism evidence="2 3">
    <name type="scientific">Pseudoalteromonas peptidolytica F12-50-A1</name>
    <dbReference type="NCBI Taxonomy" id="1315280"/>
    <lineage>
        <taxon>Bacteria</taxon>
        <taxon>Pseudomonadati</taxon>
        <taxon>Pseudomonadota</taxon>
        <taxon>Gammaproteobacteria</taxon>
        <taxon>Alteromonadales</taxon>
        <taxon>Pseudoalteromonadaceae</taxon>
        <taxon>Pseudoalteromonas</taxon>
    </lineage>
</organism>